<gene>
    <name evidence="2" type="ORF">NMY3_03437</name>
</gene>
<dbReference type="AlphaFoldDB" id="A0A654M3F5"/>
<dbReference type="Proteomes" id="UP000058925">
    <property type="component" value="Chromosome"/>
</dbReference>
<dbReference type="RefSeq" id="WP_196816659.1">
    <property type="nucleotide sequence ID" value="NZ_CP012850.1"/>
</dbReference>
<protein>
    <submittedName>
        <fullName evidence="2">Uncharacterized protein</fullName>
    </submittedName>
</protein>
<feature type="compositionally biased region" description="Polar residues" evidence="1">
    <location>
        <begin position="98"/>
        <end position="116"/>
    </location>
</feature>
<feature type="compositionally biased region" description="Polar residues" evidence="1">
    <location>
        <begin position="154"/>
        <end position="175"/>
    </location>
</feature>
<dbReference type="EMBL" id="CP012850">
    <property type="protein sequence ID" value="ALI37620.1"/>
    <property type="molecule type" value="Genomic_DNA"/>
</dbReference>
<feature type="compositionally biased region" description="Low complexity" evidence="1">
    <location>
        <begin position="74"/>
        <end position="93"/>
    </location>
</feature>
<dbReference type="GeneID" id="60423273"/>
<organism evidence="2 3">
    <name type="scientific">Candidatus Nitrosocosmicus oleophilus</name>
    <dbReference type="NCBI Taxonomy" id="1353260"/>
    <lineage>
        <taxon>Archaea</taxon>
        <taxon>Nitrososphaerota</taxon>
        <taxon>Nitrososphaeria</taxon>
        <taxon>Nitrososphaerales</taxon>
        <taxon>Nitrososphaeraceae</taxon>
        <taxon>Candidatus Nitrosocosmicus</taxon>
    </lineage>
</organism>
<name>A0A654M3F5_9ARCH</name>
<feature type="compositionally biased region" description="Low complexity" evidence="1">
    <location>
        <begin position="131"/>
        <end position="150"/>
    </location>
</feature>
<dbReference type="KEGG" id="taa:NMY3_03437"/>
<keyword evidence="3" id="KW-1185">Reference proteome</keyword>
<accession>A0A654M3F5</accession>
<evidence type="ECO:0000313" key="3">
    <source>
        <dbReference type="Proteomes" id="UP000058925"/>
    </source>
</evidence>
<sequence>MFRSNNTKSSTVLIVVALATVMIMGPQISNLGDALAKQKYNDWDDCRDDHSKNWCKKYFKNHDKDDDDDGNRASQGIGQSQSSKQNSQVVSGGDTEDSGNNFSFQNQENSGNNALAQDSDDDDDDDGNRASQGIGQSQSSSQNSQVVSGGDSIGSGNNFSFQNQENSGNNALGQQ</sequence>
<evidence type="ECO:0000256" key="1">
    <source>
        <dbReference type="SAM" id="MobiDB-lite"/>
    </source>
</evidence>
<dbReference type="OrthoDB" id="12225at2157"/>
<reference evidence="3" key="1">
    <citation type="submission" date="2015-10" db="EMBL/GenBank/DDBJ databases">
        <title>Niche specialization of a soil ammonia-oxidizing archaeon, Candidatus Nitrosocosmicus oleophilus.</title>
        <authorList>
            <person name="Jung M.-Y."/>
            <person name="Rhee S.-K."/>
        </authorList>
    </citation>
    <scope>NUCLEOTIDE SEQUENCE [LARGE SCALE GENOMIC DNA]</scope>
    <source>
        <strain evidence="3">MY3</strain>
    </source>
</reference>
<evidence type="ECO:0000313" key="2">
    <source>
        <dbReference type="EMBL" id="ALI37620.1"/>
    </source>
</evidence>
<proteinExistence type="predicted"/>
<feature type="region of interest" description="Disordered" evidence="1">
    <location>
        <begin position="60"/>
        <end position="175"/>
    </location>
</feature>